<evidence type="ECO:0000313" key="11">
    <source>
        <dbReference type="Proteomes" id="UP000308489"/>
    </source>
</evidence>
<evidence type="ECO:0000256" key="6">
    <source>
        <dbReference type="ARBA" id="ARBA00022989"/>
    </source>
</evidence>
<evidence type="ECO:0000256" key="1">
    <source>
        <dbReference type="ARBA" id="ARBA00004651"/>
    </source>
</evidence>
<evidence type="ECO:0000256" key="7">
    <source>
        <dbReference type="ARBA" id="ARBA00023136"/>
    </source>
</evidence>
<evidence type="ECO:0000256" key="4">
    <source>
        <dbReference type="ARBA" id="ARBA00022475"/>
    </source>
</evidence>
<feature type="transmembrane region" description="Helical" evidence="8">
    <location>
        <begin position="21"/>
        <end position="40"/>
    </location>
</feature>
<feature type="transmembrane region" description="Helical" evidence="8">
    <location>
        <begin position="262"/>
        <end position="286"/>
    </location>
</feature>
<keyword evidence="7 8" id="KW-0472">Membrane</keyword>
<dbReference type="Proteomes" id="UP000308489">
    <property type="component" value="Chromosome 1"/>
</dbReference>
<comment type="subcellular location">
    <subcellularLocation>
        <location evidence="1">Cell membrane</location>
        <topology evidence="1">Multi-pass membrane protein</topology>
    </subcellularLocation>
</comment>
<dbReference type="Pfam" id="PF12698">
    <property type="entry name" value="ABC2_membrane_3"/>
    <property type="match status" value="1"/>
</dbReference>
<evidence type="ECO:0000256" key="8">
    <source>
        <dbReference type="SAM" id="Phobius"/>
    </source>
</evidence>
<sequence>MKELLTLIIYNFKRIFRNKGNIVSYFIVPIVISVLLINVLSGSSGNKISIYIENKDKGIFSRDLIERLKTEGNFQIKESKINNVKEEIMKEKIDVALIIPENFTDSMYIGNPKKVELITLKGEEVTHFISGAINIYINNLKDIYKYSKGNREEFNSIYKSYSAEGIKVEEVKIKDLSRNKGATTFALGFFIMFMILFASSISRLILKDNLSGMSKRICITKIDEKKYILGNVITNLLILMVQSLAVVLILERLIKISTFIPLKYIILILWTFSLCAVALSMLIISFSRSMNGASILTSLIITPTSMLSGSFWPREIMPKFILDISNFIPQTWAIDAFSRASKGEGIEKFYINILIILGFSAMFFIFATFKSKSHEKYI</sequence>
<organism evidence="10 11">
    <name type="scientific">Hathewaya histolytica</name>
    <name type="common">Clostridium histolyticum</name>
    <dbReference type="NCBI Taxonomy" id="1498"/>
    <lineage>
        <taxon>Bacteria</taxon>
        <taxon>Bacillati</taxon>
        <taxon>Bacillota</taxon>
        <taxon>Clostridia</taxon>
        <taxon>Eubacteriales</taxon>
        <taxon>Clostridiaceae</taxon>
        <taxon>Hathewaya</taxon>
    </lineage>
</organism>
<dbReference type="GO" id="GO:0005886">
    <property type="term" value="C:plasma membrane"/>
    <property type="evidence" value="ECO:0007669"/>
    <property type="project" value="UniProtKB-SubCell"/>
</dbReference>
<keyword evidence="4" id="KW-1003">Cell membrane</keyword>
<dbReference type="PANTHER" id="PTHR30294:SF45">
    <property type="entry name" value="LINEARMYCIN RESISTANCE PERMEASE PROTEIN LNRN"/>
    <property type="match status" value="1"/>
</dbReference>
<dbReference type="KEGG" id="hhw:NCTC503_00868"/>
<keyword evidence="11" id="KW-1185">Reference proteome</keyword>
<reference evidence="10 11" key="1">
    <citation type="submission" date="2019-05" db="EMBL/GenBank/DDBJ databases">
        <authorList>
            <consortium name="Pathogen Informatics"/>
        </authorList>
    </citation>
    <scope>NUCLEOTIDE SEQUENCE [LARGE SCALE GENOMIC DNA]</scope>
    <source>
        <strain evidence="10 11">NCTC503</strain>
    </source>
</reference>
<feature type="transmembrane region" description="Helical" evidence="8">
    <location>
        <begin position="227"/>
        <end position="250"/>
    </location>
</feature>
<dbReference type="AlphaFoldDB" id="A0A4U9R4R1"/>
<dbReference type="Gene3D" id="3.40.1710.10">
    <property type="entry name" value="abc type-2 transporter like domain"/>
    <property type="match status" value="1"/>
</dbReference>
<keyword evidence="6 8" id="KW-1133">Transmembrane helix</keyword>
<accession>A0A4U9R4R1</accession>
<dbReference type="GO" id="GO:0140359">
    <property type="term" value="F:ABC-type transporter activity"/>
    <property type="evidence" value="ECO:0007669"/>
    <property type="project" value="InterPro"/>
</dbReference>
<dbReference type="InterPro" id="IPR047817">
    <property type="entry name" value="ABC2_TM_bact-type"/>
</dbReference>
<evidence type="ECO:0000256" key="2">
    <source>
        <dbReference type="ARBA" id="ARBA00007783"/>
    </source>
</evidence>
<keyword evidence="5 8" id="KW-0812">Transmembrane</keyword>
<comment type="similarity">
    <text evidence="2">Belongs to the ABC-2 integral membrane protein family.</text>
</comment>
<feature type="transmembrane region" description="Helical" evidence="8">
    <location>
        <begin position="349"/>
        <end position="369"/>
    </location>
</feature>
<evidence type="ECO:0000256" key="5">
    <source>
        <dbReference type="ARBA" id="ARBA00022692"/>
    </source>
</evidence>
<dbReference type="InterPro" id="IPR013525">
    <property type="entry name" value="ABC2_TM"/>
</dbReference>
<keyword evidence="3" id="KW-0813">Transport</keyword>
<name>A0A4U9R4R1_HATHI</name>
<dbReference type="EMBL" id="LR590481">
    <property type="protein sequence ID" value="VTQ86046.1"/>
    <property type="molecule type" value="Genomic_DNA"/>
</dbReference>
<evidence type="ECO:0000313" key="10">
    <source>
        <dbReference type="EMBL" id="VTQ86046.1"/>
    </source>
</evidence>
<feature type="domain" description="ABC transmembrane type-2" evidence="9">
    <location>
        <begin position="151"/>
        <end position="374"/>
    </location>
</feature>
<proteinExistence type="inferred from homology"/>
<gene>
    <name evidence="10" type="ORF">NCTC503_00868</name>
</gene>
<evidence type="ECO:0000256" key="3">
    <source>
        <dbReference type="ARBA" id="ARBA00022448"/>
    </source>
</evidence>
<protein>
    <submittedName>
        <fullName evidence="10">ABC-type multidrug transport system, permease component</fullName>
    </submittedName>
</protein>
<dbReference type="InterPro" id="IPR051449">
    <property type="entry name" value="ABC-2_transporter_component"/>
</dbReference>
<dbReference type="OrthoDB" id="266913at2"/>
<dbReference type="PANTHER" id="PTHR30294">
    <property type="entry name" value="MEMBRANE COMPONENT OF ABC TRANSPORTER YHHJ-RELATED"/>
    <property type="match status" value="1"/>
</dbReference>
<dbReference type="PROSITE" id="PS51012">
    <property type="entry name" value="ABC_TM2"/>
    <property type="match status" value="1"/>
</dbReference>
<feature type="transmembrane region" description="Helical" evidence="8">
    <location>
        <begin position="185"/>
        <end position="206"/>
    </location>
</feature>
<dbReference type="RefSeq" id="WP_138209583.1">
    <property type="nucleotide sequence ID" value="NZ_CBCRUQ010000016.1"/>
</dbReference>
<evidence type="ECO:0000259" key="9">
    <source>
        <dbReference type="PROSITE" id="PS51012"/>
    </source>
</evidence>